<dbReference type="RefSeq" id="WP_056965907.1">
    <property type="nucleotide sequence ID" value="NZ_AYYQ01000018.1"/>
</dbReference>
<dbReference type="SUPFAM" id="SSF53335">
    <property type="entry name" value="S-adenosyl-L-methionine-dependent methyltransferases"/>
    <property type="match status" value="1"/>
</dbReference>
<gene>
    <name evidence="4" type="ORF">FD06_GL000941</name>
</gene>
<dbReference type="InterPro" id="IPR029063">
    <property type="entry name" value="SAM-dependent_MTases_sf"/>
</dbReference>
<evidence type="ECO:0000313" key="4">
    <source>
        <dbReference type="EMBL" id="KRM68624.1"/>
    </source>
</evidence>
<keyword evidence="4" id="KW-0489">Methyltransferase</keyword>
<dbReference type="Pfam" id="PF13649">
    <property type="entry name" value="Methyltransf_25"/>
    <property type="match status" value="1"/>
</dbReference>
<dbReference type="PATRIC" id="fig|1423781.4.peg.978"/>
<dbReference type="Proteomes" id="UP000052012">
    <property type="component" value="Unassembled WGS sequence"/>
</dbReference>
<feature type="binding site" evidence="2">
    <location>
        <begin position="104"/>
        <end position="105"/>
    </location>
    <ligand>
        <name>S-adenosyl-L-methionine</name>
        <dbReference type="ChEBI" id="CHEBI:59789"/>
    </ligand>
</feature>
<feature type="binding site" evidence="2">
    <location>
        <position position="79"/>
    </location>
    <ligand>
        <name>S-adenosyl-L-methionine</name>
        <dbReference type="ChEBI" id="CHEBI:59789"/>
    </ligand>
</feature>
<feature type="domain" description="Methyltransferase" evidence="3">
    <location>
        <begin position="97"/>
        <end position="182"/>
    </location>
</feature>
<feature type="binding site" evidence="1">
    <location>
        <position position="23"/>
    </location>
    <ligand>
        <name>Zn(2+)</name>
        <dbReference type="ChEBI" id="CHEBI:29105"/>
    </ligand>
</feature>
<evidence type="ECO:0000256" key="1">
    <source>
        <dbReference type="PIRSR" id="PIRSR018249-1"/>
    </source>
</evidence>
<evidence type="ECO:0000259" key="3">
    <source>
        <dbReference type="Pfam" id="PF13649"/>
    </source>
</evidence>
<keyword evidence="1" id="KW-0862">Zinc</keyword>
<dbReference type="PIRSF" id="PIRSF018249">
    <property type="entry name" value="MyrA_prd"/>
    <property type="match status" value="1"/>
</dbReference>
<feature type="binding site" evidence="1">
    <location>
        <position position="20"/>
    </location>
    <ligand>
        <name>Zn(2+)</name>
        <dbReference type="ChEBI" id="CHEBI:29105"/>
    </ligand>
</feature>
<dbReference type="InterPro" id="IPR041698">
    <property type="entry name" value="Methyltransf_25"/>
</dbReference>
<evidence type="ECO:0000256" key="2">
    <source>
        <dbReference type="PIRSR" id="PIRSR018249-2"/>
    </source>
</evidence>
<comment type="caution">
    <text evidence="4">The sequence shown here is derived from an EMBL/GenBank/DDBJ whole genome shotgun (WGS) entry which is preliminary data.</text>
</comment>
<dbReference type="STRING" id="1423781.FD06_GL000941"/>
<dbReference type="OrthoDB" id="5522265at2"/>
<dbReference type="GO" id="GO:0046872">
    <property type="term" value="F:metal ion binding"/>
    <property type="evidence" value="ECO:0007669"/>
    <property type="project" value="UniProtKB-KW"/>
</dbReference>
<keyword evidence="4" id="KW-0808">Transferase</keyword>
<keyword evidence="5" id="KW-1185">Reference proteome</keyword>
<evidence type="ECO:0000313" key="5">
    <source>
        <dbReference type="Proteomes" id="UP000052012"/>
    </source>
</evidence>
<sequence>MKKIEIAKKFLNSSLEMFRCPICHDNFIKVSDNGIVCFNNHNLDLSKKGSLYFINHKVNSEYDKKMLLSRRNIINFGLFNGIINEISNKIPNSSQSILDIGCGEGTPLNYLLNKRNNIDKGIGFDISKPGINLATDYNDLNAFYCVADLTQLPFLDDSFDVIVDLFSPSAYSEFNRVIRKNGHLIKVIPNANYLIELRHLLYGEHKDRSSYDNHKVLDLYMKNYPNSEVSNVKYTLELPDELKKDLVLMTPMHWGKEVNKDLNMDKLSQITVDVCVLDTKF</sequence>
<organism evidence="4 5">
    <name type="scientific">Apilactobacillus ozensis DSM 23829 = JCM 17196</name>
    <dbReference type="NCBI Taxonomy" id="1423781"/>
    <lineage>
        <taxon>Bacteria</taxon>
        <taxon>Bacillati</taxon>
        <taxon>Bacillota</taxon>
        <taxon>Bacilli</taxon>
        <taxon>Lactobacillales</taxon>
        <taxon>Lactobacillaceae</taxon>
        <taxon>Apilactobacillus</taxon>
    </lineage>
</organism>
<dbReference type="InterPro" id="IPR016718">
    <property type="entry name" value="rRNA_m1G-MeTrfase_A_prd"/>
</dbReference>
<protein>
    <submittedName>
        <fullName evidence="4">23S rRNA methyltransferase A</fullName>
    </submittedName>
</protein>
<dbReference type="CDD" id="cd02440">
    <property type="entry name" value="AdoMet_MTases"/>
    <property type="match status" value="1"/>
</dbReference>
<name>A0A0R2AP47_9LACO</name>
<keyword evidence="2" id="KW-0949">S-adenosyl-L-methionine</keyword>
<feature type="binding site" evidence="2">
    <location>
        <position position="193"/>
    </location>
    <ligand>
        <name>S-adenosyl-L-methionine</name>
        <dbReference type="ChEBI" id="CHEBI:59789"/>
    </ligand>
</feature>
<keyword evidence="1" id="KW-0479">Metal-binding</keyword>
<dbReference type="InterPro" id="IPR052939">
    <property type="entry name" value="23S_rRNA_MeTrnsfrase_RlmA"/>
</dbReference>
<accession>A0A0R2AP47</accession>
<dbReference type="GO" id="GO:0032259">
    <property type="term" value="P:methylation"/>
    <property type="evidence" value="ECO:0007669"/>
    <property type="project" value="UniProtKB-KW"/>
</dbReference>
<dbReference type="AlphaFoldDB" id="A0A0R2AP47"/>
<dbReference type="PANTHER" id="PTHR43460:SF1">
    <property type="entry name" value="METHYLTRANSFERASE TYPE 11 DOMAIN-CONTAINING PROTEIN"/>
    <property type="match status" value="1"/>
</dbReference>
<feature type="binding site" evidence="1">
    <location>
        <position position="41"/>
    </location>
    <ligand>
        <name>Zn(2+)</name>
        <dbReference type="ChEBI" id="CHEBI:29105"/>
    </ligand>
</feature>
<dbReference type="GO" id="GO:0008168">
    <property type="term" value="F:methyltransferase activity"/>
    <property type="evidence" value="ECO:0007669"/>
    <property type="project" value="UniProtKB-KW"/>
</dbReference>
<dbReference type="EMBL" id="AYYQ01000018">
    <property type="protein sequence ID" value="KRM68624.1"/>
    <property type="molecule type" value="Genomic_DNA"/>
</dbReference>
<reference evidence="4 5" key="1">
    <citation type="journal article" date="2015" name="Genome Announc.">
        <title>Expanding the biotechnology potential of lactobacilli through comparative genomics of 213 strains and associated genera.</title>
        <authorList>
            <person name="Sun Z."/>
            <person name="Harris H.M."/>
            <person name="McCann A."/>
            <person name="Guo C."/>
            <person name="Argimon S."/>
            <person name="Zhang W."/>
            <person name="Yang X."/>
            <person name="Jeffery I.B."/>
            <person name="Cooney J.C."/>
            <person name="Kagawa T.F."/>
            <person name="Liu W."/>
            <person name="Song Y."/>
            <person name="Salvetti E."/>
            <person name="Wrobel A."/>
            <person name="Rasinkangas P."/>
            <person name="Parkhill J."/>
            <person name="Rea M.C."/>
            <person name="O'Sullivan O."/>
            <person name="Ritari J."/>
            <person name="Douillard F.P."/>
            <person name="Paul Ross R."/>
            <person name="Yang R."/>
            <person name="Briner A.E."/>
            <person name="Felis G.E."/>
            <person name="de Vos W.M."/>
            <person name="Barrangou R."/>
            <person name="Klaenhammer T.R."/>
            <person name="Caufield P.W."/>
            <person name="Cui Y."/>
            <person name="Zhang H."/>
            <person name="O'Toole P.W."/>
        </authorList>
    </citation>
    <scope>NUCLEOTIDE SEQUENCE [LARGE SCALE GENOMIC DNA]</scope>
    <source>
        <strain evidence="4 5">DSM 23829</strain>
    </source>
</reference>
<feature type="binding site" evidence="1">
    <location>
        <position position="37"/>
    </location>
    <ligand>
        <name>Zn(2+)</name>
        <dbReference type="ChEBI" id="CHEBI:29105"/>
    </ligand>
</feature>
<dbReference type="PANTHER" id="PTHR43460">
    <property type="entry name" value="METHYLTRANSFERASE"/>
    <property type="match status" value="1"/>
</dbReference>
<proteinExistence type="predicted"/>
<dbReference type="Gene3D" id="3.40.50.150">
    <property type="entry name" value="Vaccinia Virus protein VP39"/>
    <property type="match status" value="1"/>
</dbReference>